<dbReference type="OrthoDB" id="1731983at2759"/>
<protein>
    <recommendedName>
        <fullName evidence="1">PRISE-like Rossmann-fold domain-containing protein</fullName>
    </recommendedName>
</protein>
<dbReference type="InterPro" id="IPR055222">
    <property type="entry name" value="PRISE-like_Rossmann-fold"/>
</dbReference>
<accession>W3WYX6</accession>
<organism evidence="2 3">
    <name type="scientific">Pestalotiopsis fici (strain W106-1 / CGMCC3.15140)</name>
    <dbReference type="NCBI Taxonomy" id="1229662"/>
    <lineage>
        <taxon>Eukaryota</taxon>
        <taxon>Fungi</taxon>
        <taxon>Dikarya</taxon>
        <taxon>Ascomycota</taxon>
        <taxon>Pezizomycotina</taxon>
        <taxon>Sordariomycetes</taxon>
        <taxon>Xylariomycetidae</taxon>
        <taxon>Amphisphaeriales</taxon>
        <taxon>Sporocadaceae</taxon>
        <taxon>Pestalotiopsis</taxon>
    </lineage>
</organism>
<sequence length="420" mass="47214">MSVQKVQSIDIYHGLPVYPDDVEGLTAVITGANGISGYHMLRVLGASPKRWSKIYCLSRRPPYIPGGLPANAEHVALDFLKSPDEIAGVLQAKGVRADYVFFFAYLQPAPKEGGGLWSDADEMDRVNALLLSNFVEAMRLAHLKPRRFMLQTGAKNYGVHLGPTKLPQEESDPRVELEPNFYYSQEDFLFKYCQEEGIGWNVLMPCGILGAVPDAATVYAAVCVELEQPLLWPSDISSWQTYCSQSSAMMNAYMEEWAVLTPGAENQRFNACDDSAFTWEGFWPHLAGWYGLEWRGPDDKAEFHEIHTRFNPRGYGPSGVVRTTFTFVEWAKRPEVQKAWKRLAEKHDLSQKELKDVDRVFGFLDGSVSRAGSLMMSMAKSRKLGWHGTVDTTESFLAVFEDLVNIKMIPPVPKINVSLR</sequence>
<dbReference type="AlphaFoldDB" id="W3WYX6"/>
<dbReference type="SUPFAM" id="SSF51735">
    <property type="entry name" value="NAD(P)-binding Rossmann-fold domains"/>
    <property type="match status" value="1"/>
</dbReference>
<dbReference type="InParanoid" id="W3WYX6"/>
<name>W3WYX6_PESFW</name>
<evidence type="ECO:0000259" key="1">
    <source>
        <dbReference type="Pfam" id="PF22917"/>
    </source>
</evidence>
<dbReference type="KEGG" id="pfy:PFICI_10369"/>
<reference evidence="3" key="1">
    <citation type="journal article" date="2015" name="BMC Genomics">
        <title>Genomic and transcriptomic analysis of the endophytic fungus Pestalotiopsis fici reveals its lifestyle and high potential for synthesis of natural products.</title>
        <authorList>
            <person name="Wang X."/>
            <person name="Zhang X."/>
            <person name="Liu L."/>
            <person name="Xiang M."/>
            <person name="Wang W."/>
            <person name="Sun X."/>
            <person name="Che Y."/>
            <person name="Guo L."/>
            <person name="Liu G."/>
            <person name="Guo L."/>
            <person name="Wang C."/>
            <person name="Yin W.B."/>
            <person name="Stadler M."/>
            <person name="Zhang X."/>
            <person name="Liu X."/>
        </authorList>
    </citation>
    <scope>NUCLEOTIDE SEQUENCE [LARGE SCALE GENOMIC DNA]</scope>
    <source>
        <strain evidence="3">W106-1 / CGMCC3.15140</strain>
    </source>
</reference>
<dbReference type="eggNOG" id="ENOG502SJ55">
    <property type="taxonomic scope" value="Eukaryota"/>
</dbReference>
<dbReference type="OMA" id="LANWEFL"/>
<dbReference type="Proteomes" id="UP000030651">
    <property type="component" value="Unassembled WGS sequence"/>
</dbReference>
<feature type="domain" description="PRISE-like Rossmann-fold" evidence="1">
    <location>
        <begin position="100"/>
        <end position="294"/>
    </location>
</feature>
<dbReference type="PANTHER" id="PTHR32487:SF29">
    <property type="entry name" value="NAD-DEPENDENT EPIMERASE_DEHYDRATASE DOMAIN-CONTAINING PROTEIN"/>
    <property type="match status" value="1"/>
</dbReference>
<evidence type="ECO:0000313" key="2">
    <source>
        <dbReference type="EMBL" id="ETS78307.1"/>
    </source>
</evidence>
<dbReference type="CDD" id="cd08948">
    <property type="entry name" value="5beta-POR_like_SDR_a"/>
    <property type="match status" value="1"/>
</dbReference>
<keyword evidence="3" id="KW-1185">Reference proteome</keyword>
<dbReference type="EMBL" id="KI912115">
    <property type="protein sequence ID" value="ETS78307.1"/>
    <property type="molecule type" value="Genomic_DNA"/>
</dbReference>
<dbReference type="PANTHER" id="PTHR32487">
    <property type="entry name" value="3-OXO-DELTA(4,5)-STEROID 5-BETA-REDUCTASE"/>
    <property type="match status" value="1"/>
</dbReference>
<dbReference type="HOGENOM" id="CLU_030125_1_1_1"/>
<gene>
    <name evidence="2" type="ORF">PFICI_10369</name>
</gene>
<proteinExistence type="predicted"/>
<dbReference type="Gene3D" id="3.40.50.720">
    <property type="entry name" value="NAD(P)-binding Rossmann-like Domain"/>
    <property type="match status" value="1"/>
</dbReference>
<dbReference type="InterPro" id="IPR036291">
    <property type="entry name" value="NAD(P)-bd_dom_sf"/>
</dbReference>
<dbReference type="RefSeq" id="XP_007837141.1">
    <property type="nucleotide sequence ID" value="XM_007838950.1"/>
</dbReference>
<dbReference type="Pfam" id="PF22917">
    <property type="entry name" value="PRISE"/>
    <property type="match status" value="1"/>
</dbReference>
<evidence type="ECO:0000313" key="3">
    <source>
        <dbReference type="Proteomes" id="UP000030651"/>
    </source>
</evidence>
<dbReference type="GeneID" id="19275382"/>